<accession>A0ABS0SJW0</accession>
<evidence type="ECO:0000259" key="1">
    <source>
        <dbReference type="Pfam" id="PF01609"/>
    </source>
</evidence>
<organism evidence="2 3">
    <name type="scientific">Capnocytophaga periodontitidis</name>
    <dbReference type="NCBI Taxonomy" id="2795027"/>
    <lineage>
        <taxon>Bacteria</taxon>
        <taxon>Pseudomonadati</taxon>
        <taxon>Bacteroidota</taxon>
        <taxon>Flavobacteriia</taxon>
        <taxon>Flavobacteriales</taxon>
        <taxon>Flavobacteriaceae</taxon>
        <taxon>Capnocytophaga</taxon>
    </lineage>
</organism>
<dbReference type="RefSeq" id="WP_198465985.1">
    <property type="nucleotide sequence ID" value="NZ_JAEFDC010000002.1"/>
</dbReference>
<reference evidence="2 3" key="1">
    <citation type="journal article" date="2021" name="Int. J. Syst. Evol. Microbiol.">
        <title>Capnocytophaga periodontitidis sp. nov., isolated from subgingival plaque of periodontitis patient.</title>
        <authorList>
            <person name="Zhang Y."/>
            <person name="Qiao D."/>
            <person name="Shi W."/>
            <person name="Wu D."/>
            <person name="Cai M."/>
        </authorList>
    </citation>
    <scope>NUCLEOTIDE SEQUENCE [LARGE SCALE GENOMIC DNA]</scope>
    <source>
        <strain evidence="2 3">051621</strain>
    </source>
</reference>
<evidence type="ECO:0000313" key="2">
    <source>
        <dbReference type="EMBL" id="MBI1646046.1"/>
    </source>
</evidence>
<keyword evidence="3" id="KW-1185">Reference proteome</keyword>
<feature type="domain" description="Transposase IS4-like" evidence="1">
    <location>
        <begin position="100"/>
        <end position="309"/>
    </location>
</feature>
<dbReference type="Proteomes" id="UP000641139">
    <property type="component" value="Unassembled WGS sequence"/>
</dbReference>
<proteinExistence type="predicted"/>
<dbReference type="SUPFAM" id="SSF53098">
    <property type="entry name" value="Ribonuclease H-like"/>
    <property type="match status" value="1"/>
</dbReference>
<dbReference type="InterPro" id="IPR002559">
    <property type="entry name" value="Transposase_11"/>
</dbReference>
<dbReference type="EMBL" id="JAEFDC010000002">
    <property type="protein sequence ID" value="MBI1646046.1"/>
    <property type="molecule type" value="Genomic_DNA"/>
</dbReference>
<dbReference type="Pfam" id="PF01609">
    <property type="entry name" value="DDE_Tnp_1"/>
    <property type="match status" value="1"/>
</dbReference>
<comment type="caution">
    <text evidence="2">The sequence shown here is derived from an EMBL/GenBank/DDBJ whole genome shotgun (WGS) entry which is preliminary data.</text>
</comment>
<dbReference type="Gene3D" id="3.90.350.10">
    <property type="entry name" value="Transposase Inhibitor Protein From Tn5, Chain A, domain 1"/>
    <property type="match status" value="1"/>
</dbReference>
<dbReference type="NCBIfam" id="NF033591">
    <property type="entry name" value="transpos_IS4_2"/>
    <property type="match status" value="1"/>
</dbReference>
<name>A0ABS0SJW0_9FLAO</name>
<sequence length="367" mass="43049">MTLNKNISSGDKSTKLLPIFQKHFSNKLKLARIKFICLIISFLCKVKTVNFQKLSTGFDNKAATSSNYRRIQRFLADVILPMKWIAQLIFSLLPEKDNLILIMDRTNWKLGGKDINILMLGVSYKNIAFPLMFKMLDKKGNSNTEERIALINDFINWFGSDCIDCLLADREFVGKEWIAFLNDNKIAYHIRIRENFMVFDPKKQALAKAWHYFNNLKIGEIRHFHRIMVINDEYCYLSGMKTIKDNKIEFCIIISFNKPEESLEKYTKRWQIETLFKAFKSSGFNLEDTHVTQMDRIEKLVLLVMLAFVWCYKIGDYIDTKIKAIRITKQGNRTVSIFKYGLDYLSRILISGTNQFKINIYQFLSCT</sequence>
<dbReference type="InterPro" id="IPR047658">
    <property type="entry name" value="IS4-like_transpos"/>
</dbReference>
<evidence type="ECO:0000313" key="3">
    <source>
        <dbReference type="Proteomes" id="UP000641139"/>
    </source>
</evidence>
<gene>
    <name evidence="2" type="ORF">I7X30_03070</name>
</gene>
<dbReference type="InterPro" id="IPR012337">
    <property type="entry name" value="RNaseH-like_sf"/>
</dbReference>
<protein>
    <submittedName>
        <fullName evidence="2">IS4 family transposase</fullName>
    </submittedName>
</protein>